<dbReference type="Pfam" id="PF13177">
    <property type="entry name" value="DNA_pol3_delta2"/>
    <property type="match status" value="1"/>
</dbReference>
<organism evidence="14 15">
    <name type="scientific">Selenomonas dianae</name>
    <dbReference type="NCBI Taxonomy" id="135079"/>
    <lineage>
        <taxon>Bacteria</taxon>
        <taxon>Bacillati</taxon>
        <taxon>Bacillota</taxon>
        <taxon>Negativicutes</taxon>
        <taxon>Selenomonadales</taxon>
        <taxon>Selenomonadaceae</taxon>
        <taxon>Selenomonas</taxon>
    </lineage>
</organism>
<comment type="similarity">
    <text evidence="1">Belongs to the DnaX/STICHEL family.</text>
</comment>
<dbReference type="Gene3D" id="1.20.272.10">
    <property type="match status" value="1"/>
</dbReference>
<name>A0ABP3CWY4_9FIRM</name>
<dbReference type="SUPFAM" id="SSF52540">
    <property type="entry name" value="P-loop containing nucleoside triphosphate hydrolases"/>
    <property type="match status" value="1"/>
</dbReference>
<evidence type="ECO:0000256" key="5">
    <source>
        <dbReference type="ARBA" id="ARBA00022705"/>
    </source>
</evidence>
<evidence type="ECO:0000313" key="14">
    <source>
        <dbReference type="EMBL" id="GAA0217401.1"/>
    </source>
</evidence>
<keyword evidence="15" id="KW-1185">Reference proteome</keyword>
<keyword evidence="3" id="KW-0808">Transferase</keyword>
<comment type="catalytic activity">
    <reaction evidence="11">
        <text>DNA(n) + a 2'-deoxyribonucleoside 5'-triphosphate = DNA(n+1) + diphosphate</text>
        <dbReference type="Rhea" id="RHEA:22508"/>
        <dbReference type="Rhea" id="RHEA-COMP:17339"/>
        <dbReference type="Rhea" id="RHEA-COMP:17340"/>
        <dbReference type="ChEBI" id="CHEBI:33019"/>
        <dbReference type="ChEBI" id="CHEBI:61560"/>
        <dbReference type="ChEBI" id="CHEBI:173112"/>
        <dbReference type="EC" id="2.7.7.7"/>
    </reaction>
</comment>
<dbReference type="NCBIfam" id="TIGR02397">
    <property type="entry name" value="dnaX_nterm"/>
    <property type="match status" value="1"/>
</dbReference>
<dbReference type="Gene3D" id="3.40.50.300">
    <property type="entry name" value="P-loop containing nucleotide triphosphate hydrolases"/>
    <property type="match status" value="1"/>
</dbReference>
<keyword evidence="8" id="KW-0862">Zinc</keyword>
<evidence type="ECO:0000256" key="1">
    <source>
        <dbReference type="ARBA" id="ARBA00006360"/>
    </source>
</evidence>
<keyword evidence="10" id="KW-0239">DNA-directed DNA polymerase</keyword>
<evidence type="ECO:0000256" key="11">
    <source>
        <dbReference type="ARBA" id="ARBA00049244"/>
    </source>
</evidence>
<evidence type="ECO:0000259" key="13">
    <source>
        <dbReference type="SMART" id="SM00382"/>
    </source>
</evidence>
<keyword evidence="7" id="KW-0547">Nucleotide-binding</keyword>
<dbReference type="InterPro" id="IPR008921">
    <property type="entry name" value="DNA_pol3_clamp-load_cplx_C"/>
</dbReference>
<keyword evidence="6" id="KW-0479">Metal-binding</keyword>
<reference evidence="15" key="1">
    <citation type="journal article" date="2019" name="Int. J. Syst. Evol. Microbiol.">
        <title>The Global Catalogue of Microorganisms (GCM) 10K type strain sequencing project: providing services to taxonomists for standard genome sequencing and annotation.</title>
        <authorList>
            <consortium name="The Broad Institute Genomics Platform"/>
            <consortium name="The Broad Institute Genome Sequencing Center for Infectious Disease"/>
            <person name="Wu L."/>
            <person name="Ma J."/>
        </authorList>
    </citation>
    <scope>NUCLEOTIDE SEQUENCE [LARGE SCALE GENOMIC DNA]</scope>
    <source>
        <strain evidence="15">JCM 8542</strain>
    </source>
</reference>
<dbReference type="RefSeq" id="WP_304987605.1">
    <property type="nucleotide sequence ID" value="NZ_BAAACR010000017.1"/>
</dbReference>
<evidence type="ECO:0000256" key="3">
    <source>
        <dbReference type="ARBA" id="ARBA00022679"/>
    </source>
</evidence>
<dbReference type="Proteomes" id="UP001500399">
    <property type="component" value="Unassembled WGS sequence"/>
</dbReference>
<evidence type="ECO:0000256" key="10">
    <source>
        <dbReference type="ARBA" id="ARBA00022932"/>
    </source>
</evidence>
<dbReference type="Pfam" id="PF22608">
    <property type="entry name" value="DNAX_ATPase_lid"/>
    <property type="match status" value="1"/>
</dbReference>
<dbReference type="InterPro" id="IPR012763">
    <property type="entry name" value="DNA_pol_III_sug/sutau_N"/>
</dbReference>
<dbReference type="NCBIfam" id="NF004046">
    <property type="entry name" value="PRK05563.1"/>
    <property type="match status" value="1"/>
</dbReference>
<dbReference type="PANTHER" id="PTHR11669">
    <property type="entry name" value="REPLICATION FACTOR C / DNA POLYMERASE III GAMMA-TAU SUBUNIT"/>
    <property type="match status" value="1"/>
</dbReference>
<proteinExistence type="inferred from homology"/>
<dbReference type="InterPro" id="IPR022754">
    <property type="entry name" value="DNA_pol_III_gamma-3"/>
</dbReference>
<evidence type="ECO:0000256" key="8">
    <source>
        <dbReference type="ARBA" id="ARBA00022833"/>
    </source>
</evidence>
<evidence type="ECO:0000256" key="6">
    <source>
        <dbReference type="ARBA" id="ARBA00022723"/>
    </source>
</evidence>
<accession>A0ABP3CWY4</accession>
<feature type="region of interest" description="Disordered" evidence="12">
    <location>
        <begin position="418"/>
        <end position="450"/>
    </location>
</feature>
<dbReference type="SUPFAM" id="SSF48019">
    <property type="entry name" value="post-AAA+ oligomerization domain-like"/>
    <property type="match status" value="1"/>
</dbReference>
<dbReference type="SMART" id="SM00382">
    <property type="entry name" value="AAA"/>
    <property type="match status" value="1"/>
</dbReference>
<sequence>MSYVALYRRWRPETFEDLVGQEHISRTLSRAVTSGQTSHAYLFTGPRGTGKTSTAKILARALNCAEGPTLTPCGVCPSCRAISDGSSMDVFEIDAASNRGIDEIRDLRESVKFAPTVGRYKIYIIDEVHMLTTEAFNALLKTLEEPPAQVLFILATTEPHKVPATIQSRCQRYDFHRITVTEIQERLVYVCRESGITAEEDALGIIAVQADGGMRDALSILDQCTALAEGRLTAERVQEALGLVGRAWIEKMALAVADRAAAQLVTQLGELLQNGRDLKQILAELAQYFRSLMIAGVGGALGAAELAGGQTETLRAAAARFTQDEIMGILRTLNETMQEIRTSPQPRIAVEAMLIGLCRPSEVGTSATAAVPVSNPADTARIARLEEAVRRLTAQIAAGGTVQAAAVGSGAANAAAAVSKPTAQPTQKNAAPKRLTKSGNAAASPSGAPRQLDSALWKKFEVRMKERNRLAASLLSGADYEGATETHFFVRPATDMARDYIMKRHRAVFEEVMTELAGHPLTIVCTGGEEDTPPAPPAPKPPEYPASVTELLKIAGEGARVEEIAASAERPAPTPQPPAPPKPTLPPAEEAAVYEVYEPTADEEAEMFALDELPPDADT</sequence>
<evidence type="ECO:0000256" key="2">
    <source>
        <dbReference type="ARBA" id="ARBA00012417"/>
    </source>
</evidence>
<feature type="domain" description="AAA+ ATPase" evidence="13">
    <location>
        <begin position="37"/>
        <end position="185"/>
    </location>
</feature>
<comment type="caution">
    <text evidence="14">The sequence shown here is derived from an EMBL/GenBank/DDBJ whole genome shotgun (WGS) entry which is preliminary data.</text>
</comment>
<dbReference type="PRINTS" id="PR00300">
    <property type="entry name" value="CLPPROTEASEA"/>
</dbReference>
<dbReference type="Gene3D" id="1.10.8.60">
    <property type="match status" value="1"/>
</dbReference>
<dbReference type="InterPro" id="IPR001270">
    <property type="entry name" value="ClpA/B"/>
</dbReference>
<feature type="region of interest" description="Disordered" evidence="12">
    <location>
        <begin position="558"/>
        <end position="591"/>
    </location>
</feature>
<dbReference type="CDD" id="cd18137">
    <property type="entry name" value="HLD_clamp_pol_III_gamma_tau"/>
    <property type="match status" value="1"/>
</dbReference>
<dbReference type="PANTHER" id="PTHR11669:SF0">
    <property type="entry name" value="PROTEIN STICHEL-LIKE 2"/>
    <property type="match status" value="1"/>
</dbReference>
<feature type="compositionally biased region" description="Low complexity" evidence="12">
    <location>
        <begin position="438"/>
        <end position="449"/>
    </location>
</feature>
<protein>
    <recommendedName>
        <fullName evidence="2">DNA-directed DNA polymerase</fullName>
        <ecNumber evidence="2">2.7.7.7</ecNumber>
    </recommendedName>
</protein>
<keyword evidence="9" id="KW-0067">ATP-binding</keyword>
<feature type="compositionally biased region" description="Pro residues" evidence="12">
    <location>
        <begin position="572"/>
        <end position="586"/>
    </location>
</feature>
<evidence type="ECO:0000256" key="7">
    <source>
        <dbReference type="ARBA" id="ARBA00022741"/>
    </source>
</evidence>
<dbReference type="EMBL" id="BAAACR010000017">
    <property type="protein sequence ID" value="GAA0217401.1"/>
    <property type="molecule type" value="Genomic_DNA"/>
</dbReference>
<evidence type="ECO:0000256" key="4">
    <source>
        <dbReference type="ARBA" id="ARBA00022695"/>
    </source>
</evidence>
<dbReference type="InterPro" id="IPR050238">
    <property type="entry name" value="DNA_Rep/Repair_Clamp_Loader"/>
</dbReference>
<dbReference type="EC" id="2.7.7.7" evidence="2"/>
<gene>
    <name evidence="14" type="ORF">GCM10008919_20600</name>
</gene>
<keyword evidence="5" id="KW-0235">DNA replication</keyword>
<dbReference type="InterPro" id="IPR045085">
    <property type="entry name" value="HLD_clamp_pol_III_gamma_tau"/>
</dbReference>
<dbReference type="CDD" id="cd00009">
    <property type="entry name" value="AAA"/>
    <property type="match status" value="1"/>
</dbReference>
<evidence type="ECO:0000313" key="15">
    <source>
        <dbReference type="Proteomes" id="UP001500399"/>
    </source>
</evidence>
<dbReference type="InterPro" id="IPR003593">
    <property type="entry name" value="AAA+_ATPase"/>
</dbReference>
<evidence type="ECO:0000256" key="12">
    <source>
        <dbReference type="SAM" id="MobiDB-lite"/>
    </source>
</evidence>
<dbReference type="InterPro" id="IPR027417">
    <property type="entry name" value="P-loop_NTPase"/>
</dbReference>
<evidence type="ECO:0000256" key="9">
    <source>
        <dbReference type="ARBA" id="ARBA00022840"/>
    </source>
</evidence>
<dbReference type="Pfam" id="PF12169">
    <property type="entry name" value="DNA_pol3_gamma3"/>
    <property type="match status" value="1"/>
</dbReference>
<keyword evidence="4" id="KW-0548">Nucleotidyltransferase</keyword>